<keyword evidence="2" id="KW-1185">Reference proteome</keyword>
<protein>
    <submittedName>
        <fullName evidence="1">Uncharacterized protein</fullName>
    </submittedName>
</protein>
<name>A0A2K8PM51_STRLA</name>
<gene>
    <name evidence="1" type="ORF">SLAV_30035</name>
</gene>
<dbReference type="AlphaFoldDB" id="A0A2K8PM51"/>
<sequence>METADPGQSLAGKTDIARGAVRFAAALLGDALPGWAKWTLCALVAAGTLWQGGRWLLRRRRVGIR</sequence>
<dbReference type="KEGG" id="slx:SLAV_30035"/>
<organism evidence="1 2">
    <name type="scientific">Streptomyces lavendulae subsp. lavendulae</name>
    <dbReference type="NCBI Taxonomy" id="58340"/>
    <lineage>
        <taxon>Bacteria</taxon>
        <taxon>Bacillati</taxon>
        <taxon>Actinomycetota</taxon>
        <taxon>Actinomycetes</taxon>
        <taxon>Kitasatosporales</taxon>
        <taxon>Streptomycetaceae</taxon>
        <taxon>Streptomyces</taxon>
    </lineage>
</organism>
<dbReference type="RefSeq" id="WP_158740737.1">
    <property type="nucleotide sequence ID" value="NZ_CP024985.1"/>
</dbReference>
<proteinExistence type="predicted"/>
<reference evidence="1 2" key="1">
    <citation type="submission" date="2017-11" db="EMBL/GenBank/DDBJ databases">
        <title>Complete genome sequence of Streptomyces lavendulae subsp. lavendulae CCM 3239 (formerly 'Streptomyces aureofaciens CCM 3239'), the producer of the angucycline-type antibiotic auricin.</title>
        <authorList>
            <person name="Busche T."/>
            <person name="Novakova R."/>
            <person name="Al'Dilaimi A."/>
            <person name="Homerova D."/>
            <person name="Feckova L."/>
            <person name="Rezuchova B."/>
            <person name="Mingyar E."/>
            <person name="Csolleiova D."/>
            <person name="Bekeova C."/>
            <person name="Winkler A."/>
            <person name="Sevcikova B."/>
            <person name="Kalinowski J."/>
            <person name="Kormanec J."/>
            <person name="Ruckert C."/>
        </authorList>
    </citation>
    <scope>NUCLEOTIDE SEQUENCE [LARGE SCALE GENOMIC DNA]</scope>
    <source>
        <strain evidence="1 2">CCM 3239</strain>
    </source>
</reference>
<dbReference type="GeneID" id="49387005"/>
<evidence type="ECO:0000313" key="2">
    <source>
        <dbReference type="Proteomes" id="UP000231791"/>
    </source>
</evidence>
<dbReference type="Proteomes" id="UP000231791">
    <property type="component" value="Chromosome"/>
</dbReference>
<dbReference type="EMBL" id="CP024985">
    <property type="protein sequence ID" value="ATZ27784.1"/>
    <property type="molecule type" value="Genomic_DNA"/>
</dbReference>
<evidence type="ECO:0000313" key="1">
    <source>
        <dbReference type="EMBL" id="ATZ27784.1"/>
    </source>
</evidence>
<dbReference type="OrthoDB" id="4250421at2"/>
<accession>A0A2K8PM51</accession>